<evidence type="ECO:0000256" key="1">
    <source>
        <dbReference type="SAM" id="SignalP"/>
    </source>
</evidence>
<evidence type="ECO:0000313" key="2">
    <source>
        <dbReference type="EMBL" id="QDV25002.1"/>
    </source>
</evidence>
<feature type="chain" id="PRO_5021800130" evidence="1">
    <location>
        <begin position="21"/>
        <end position="974"/>
    </location>
</feature>
<gene>
    <name evidence="2" type="ORF">Q31a_33240</name>
</gene>
<keyword evidence="3" id="KW-1185">Reference proteome</keyword>
<dbReference type="KEGG" id="ahel:Q31a_33240"/>
<organism evidence="2 3">
    <name type="scientific">Aureliella helgolandensis</name>
    <dbReference type="NCBI Taxonomy" id="2527968"/>
    <lineage>
        <taxon>Bacteria</taxon>
        <taxon>Pseudomonadati</taxon>
        <taxon>Planctomycetota</taxon>
        <taxon>Planctomycetia</taxon>
        <taxon>Pirellulales</taxon>
        <taxon>Pirellulaceae</taxon>
        <taxon>Aureliella</taxon>
    </lineage>
</organism>
<name>A0A518G8V5_9BACT</name>
<feature type="signal peptide" evidence="1">
    <location>
        <begin position="1"/>
        <end position="20"/>
    </location>
</feature>
<dbReference type="OrthoDB" id="221287at2"/>
<reference evidence="2 3" key="1">
    <citation type="submission" date="2019-02" db="EMBL/GenBank/DDBJ databases">
        <title>Deep-cultivation of Planctomycetes and their phenomic and genomic characterization uncovers novel biology.</title>
        <authorList>
            <person name="Wiegand S."/>
            <person name="Jogler M."/>
            <person name="Boedeker C."/>
            <person name="Pinto D."/>
            <person name="Vollmers J."/>
            <person name="Rivas-Marin E."/>
            <person name="Kohn T."/>
            <person name="Peeters S.H."/>
            <person name="Heuer A."/>
            <person name="Rast P."/>
            <person name="Oberbeckmann S."/>
            <person name="Bunk B."/>
            <person name="Jeske O."/>
            <person name="Meyerdierks A."/>
            <person name="Storesund J.E."/>
            <person name="Kallscheuer N."/>
            <person name="Luecker S."/>
            <person name="Lage O.M."/>
            <person name="Pohl T."/>
            <person name="Merkel B.J."/>
            <person name="Hornburger P."/>
            <person name="Mueller R.-W."/>
            <person name="Bruemmer F."/>
            <person name="Labrenz M."/>
            <person name="Spormann A.M."/>
            <person name="Op den Camp H."/>
            <person name="Overmann J."/>
            <person name="Amann R."/>
            <person name="Jetten M.S.M."/>
            <person name="Mascher T."/>
            <person name="Medema M.H."/>
            <person name="Devos D.P."/>
            <person name="Kaster A.-K."/>
            <person name="Ovreas L."/>
            <person name="Rohde M."/>
            <person name="Galperin M.Y."/>
            <person name="Jogler C."/>
        </authorList>
    </citation>
    <scope>NUCLEOTIDE SEQUENCE [LARGE SCALE GENOMIC DNA]</scope>
    <source>
        <strain evidence="2 3">Q31a</strain>
    </source>
</reference>
<dbReference type="AlphaFoldDB" id="A0A518G8V5"/>
<proteinExistence type="predicted"/>
<protein>
    <submittedName>
        <fullName evidence="2">Uncharacterized protein</fullName>
    </submittedName>
</protein>
<keyword evidence="1" id="KW-0732">Signal</keyword>
<dbReference type="EMBL" id="CP036298">
    <property type="protein sequence ID" value="QDV25002.1"/>
    <property type="molecule type" value="Genomic_DNA"/>
</dbReference>
<dbReference type="RefSeq" id="WP_145079506.1">
    <property type="nucleotide sequence ID" value="NZ_CP036298.1"/>
</dbReference>
<sequence precursor="true">MQRIGYVLAVMFLLVQAGLAQQSAAFQNPPPSAQTRTNPAVGSTENALQPIAPIAINGLPMGVLFAEIPLPTNGGDQIPRVLVNDTEGRVFYPVVNVRTVEITEEAPAAQFNVRRPGGLIDRLRSAIRGAPKKRQVPVAISITALYHGEGPIDLTIGGDIQRQLRITPSTPDLEAHRKLLGWWWDAYAAKAQQAVLGDDFPKLVHRYLVAMLSERFGLPAVDLDPPDPDQATTSQPMQTLALLSAIEPLREEILEQVLTPGALSVGEATLPVPVEPQWTVHNLPELDRPVSVEAIAARVPPECLYLRFGSFANYVWFQDLTARFGGDLAQAVLLRGFNYGANARMERMLATKMTTVAKMFGDKIIADMAIVGSDMYMKEGATLGVIMQSNNIGLLKGSMERDRQAAAANTEGATLAKLTIAGHDVSLLRTPDNRIRSFLVVDGEYLFITTSETLARRFIEVGQGAPALSQTLGFRWARAWMPVENDYSVFGYFSPEFFHHLVSPQYQIELRRRLEAIAHLEVAEVASQAALAEGIESNSLPELQQAGFLPGMVGPRADGAQTIRLGDKWVDSLRGARGSFLPIADVPLHGVTAEEARSYERLVDFYQQQWKHMDPMLLGLRRFKDPATPYETVAFEGYVAPFDAQKYGWVAQQLGPPTPIEIQLPRDDVASVQVHVRGDAGLAQAAEDYHLFAGLKDMLPPDPEDVQGLIKTVMALRAAPAYIGAWPKPGLIDRIPLAGALARPDYAGFSRMIGGLWRWQDGQFSLLSFNQSILAGAIPQLAVMEATDVAQARLHIANLQGTQISQWVNKKWFSRGWASSKGNTLLLDELHTQLKVPQEDCLSVAERLLDVKLQCPLGGTYGYIPVGNGQGWWESSAWQESGLDDRGRPSPPPGYSAPWIEWFRGCKLHVTQQPDSLAVVGTIQLEMPPLPSTPATDETPTMLPPMNFDIFQLPMQLFGGGKTESEAKPEKRSF</sequence>
<accession>A0A518G8V5</accession>
<evidence type="ECO:0000313" key="3">
    <source>
        <dbReference type="Proteomes" id="UP000318017"/>
    </source>
</evidence>
<dbReference type="Proteomes" id="UP000318017">
    <property type="component" value="Chromosome"/>
</dbReference>